<accession>A0A392WBJ5</accession>
<feature type="non-terminal residue" evidence="2">
    <location>
        <position position="27"/>
    </location>
</feature>
<name>A0A392WBJ5_9FABA</name>
<feature type="compositionally biased region" description="Basic and acidic residues" evidence="1">
    <location>
        <begin position="1"/>
        <end position="11"/>
    </location>
</feature>
<evidence type="ECO:0000313" key="3">
    <source>
        <dbReference type="Proteomes" id="UP000265520"/>
    </source>
</evidence>
<dbReference type="EMBL" id="LXQA011462463">
    <property type="protein sequence ID" value="MCI98048.1"/>
    <property type="molecule type" value="Genomic_DNA"/>
</dbReference>
<feature type="region of interest" description="Disordered" evidence="1">
    <location>
        <begin position="1"/>
        <end position="27"/>
    </location>
</feature>
<proteinExistence type="predicted"/>
<protein>
    <submittedName>
        <fullName evidence="2">Uncharacterized protein</fullName>
    </submittedName>
</protein>
<comment type="caution">
    <text evidence="2">The sequence shown here is derived from an EMBL/GenBank/DDBJ whole genome shotgun (WGS) entry which is preliminary data.</text>
</comment>
<evidence type="ECO:0000313" key="2">
    <source>
        <dbReference type="EMBL" id="MCI98048.1"/>
    </source>
</evidence>
<keyword evidence="3" id="KW-1185">Reference proteome</keyword>
<dbReference type="Proteomes" id="UP000265520">
    <property type="component" value="Unassembled WGS sequence"/>
</dbReference>
<evidence type="ECO:0000256" key="1">
    <source>
        <dbReference type="SAM" id="MobiDB-lite"/>
    </source>
</evidence>
<reference evidence="2 3" key="1">
    <citation type="journal article" date="2018" name="Front. Plant Sci.">
        <title>Red Clover (Trifolium pratense) and Zigzag Clover (T. medium) - A Picture of Genomic Similarities and Differences.</title>
        <authorList>
            <person name="Dluhosova J."/>
            <person name="Istvanek J."/>
            <person name="Nedelnik J."/>
            <person name="Repkova J."/>
        </authorList>
    </citation>
    <scope>NUCLEOTIDE SEQUENCE [LARGE SCALE GENOMIC DNA]</scope>
    <source>
        <strain evidence="3">cv. 10/8</strain>
        <tissue evidence="2">Leaf</tissue>
    </source>
</reference>
<organism evidence="2 3">
    <name type="scientific">Trifolium medium</name>
    <dbReference type="NCBI Taxonomy" id="97028"/>
    <lineage>
        <taxon>Eukaryota</taxon>
        <taxon>Viridiplantae</taxon>
        <taxon>Streptophyta</taxon>
        <taxon>Embryophyta</taxon>
        <taxon>Tracheophyta</taxon>
        <taxon>Spermatophyta</taxon>
        <taxon>Magnoliopsida</taxon>
        <taxon>eudicotyledons</taxon>
        <taxon>Gunneridae</taxon>
        <taxon>Pentapetalae</taxon>
        <taxon>rosids</taxon>
        <taxon>fabids</taxon>
        <taxon>Fabales</taxon>
        <taxon>Fabaceae</taxon>
        <taxon>Papilionoideae</taxon>
        <taxon>50 kb inversion clade</taxon>
        <taxon>NPAAA clade</taxon>
        <taxon>Hologalegina</taxon>
        <taxon>IRL clade</taxon>
        <taxon>Trifolieae</taxon>
        <taxon>Trifolium</taxon>
    </lineage>
</organism>
<sequence length="27" mass="3099">MSNSESSRDHFSILPAMSSRPRRDFMG</sequence>
<dbReference type="AlphaFoldDB" id="A0A392WBJ5"/>